<organism evidence="5 6">
    <name type="scientific">Christiangramia forsetii</name>
    <dbReference type="NCBI Taxonomy" id="411153"/>
    <lineage>
        <taxon>Bacteria</taxon>
        <taxon>Pseudomonadati</taxon>
        <taxon>Bacteroidota</taxon>
        <taxon>Flavobacteriia</taxon>
        <taxon>Flavobacteriales</taxon>
        <taxon>Flavobacteriaceae</taxon>
        <taxon>Christiangramia</taxon>
    </lineage>
</organism>
<evidence type="ECO:0000313" key="6">
    <source>
        <dbReference type="Proteomes" id="UP000605733"/>
    </source>
</evidence>
<dbReference type="Gene3D" id="2.60.40.3440">
    <property type="match status" value="1"/>
</dbReference>
<dbReference type="NCBIfam" id="TIGR04131">
    <property type="entry name" value="Bac_Flav_CTERM"/>
    <property type="match status" value="1"/>
</dbReference>
<feature type="domain" description="HYR" evidence="4">
    <location>
        <begin position="2482"/>
        <end position="2565"/>
    </location>
</feature>
<reference evidence="6" key="1">
    <citation type="journal article" date="2019" name="Int. J. Syst. Evol. Microbiol.">
        <title>The Global Catalogue of Microorganisms (GCM) 10K type strain sequencing project: providing services to taxonomists for standard genome sequencing and annotation.</title>
        <authorList>
            <consortium name="The Broad Institute Genomics Platform"/>
            <consortium name="The Broad Institute Genome Sequencing Center for Infectious Disease"/>
            <person name="Wu L."/>
            <person name="Ma J."/>
        </authorList>
    </citation>
    <scope>NUCLEOTIDE SEQUENCE [LARGE SCALE GENOMIC DNA]</scope>
    <source>
        <strain evidence="6">CGMCC 1.15422</strain>
    </source>
</reference>
<feature type="domain" description="HYR" evidence="4">
    <location>
        <begin position="2318"/>
        <end position="2401"/>
    </location>
</feature>
<evidence type="ECO:0000313" key="5">
    <source>
        <dbReference type="EMBL" id="GGG39193.1"/>
    </source>
</evidence>
<dbReference type="PANTHER" id="PTHR24273:SF32">
    <property type="entry name" value="HYALIN"/>
    <property type="match status" value="1"/>
</dbReference>
<evidence type="ECO:0000256" key="2">
    <source>
        <dbReference type="SAM" id="MobiDB-lite"/>
    </source>
</evidence>
<feature type="compositionally biased region" description="Low complexity" evidence="2">
    <location>
        <begin position="1145"/>
        <end position="1157"/>
    </location>
</feature>
<dbReference type="EMBL" id="BMIX01000005">
    <property type="protein sequence ID" value="GGG39193.1"/>
    <property type="molecule type" value="Genomic_DNA"/>
</dbReference>
<dbReference type="Pfam" id="PF13585">
    <property type="entry name" value="CHU_C"/>
    <property type="match status" value="1"/>
</dbReference>
<dbReference type="Gene3D" id="2.60.40.10">
    <property type="entry name" value="Immunoglobulins"/>
    <property type="match status" value="7"/>
</dbReference>
<name>A0ABQ1WNS2_9FLAO</name>
<evidence type="ECO:0000256" key="1">
    <source>
        <dbReference type="ARBA" id="ARBA00022737"/>
    </source>
</evidence>
<feature type="domain" description="HYR" evidence="4">
    <location>
        <begin position="2402"/>
        <end position="2481"/>
    </location>
</feature>
<sequence>MNAFSKRLTLAFLAVFLFTIQNANAQLVDEVVEVAVPNGGFGIDGDLLSNFTTKGIGDWFEGDSGFGGHVLLNDGTPIDPNTTSFKKDAFGANDNVFKGGEKWNDDPNTWTWKIINNPIDKGDINNGMFHLSSDALGNQWMFVGADRNKTVGTAYIDFAFYQSPLTITNNGNGGSFSTAGPDGGRTINDILLTLEYSNGGDNPRLIYYLWKKVGDEFLFVEQTSLSASAQVNQTSTPMPAGAYGNTSYSPLQFIEGAVNLTAALNTVNALLARDCREAVAIKSVFIKTKSSDEDNATLKDFIEPISVDFQIGSASIVYETTPVCGDIETASVALDGVEGGIYSSTEGLKIDPSTGEVNVSESIPGNYIVSYTYVSYGCTQTTNANFEIIEVPDAPVVIESSIMQPSCETTTGSFSVRTEQGLTYSLNGGEFQNSGSFTNLEPGNYTLTAKNNNDCESIDSEKIIIKEQPNTPDAPVVASTTQPTCELATGSFTVSTTQGVEYSINGSDYQTNGSFSGLAADTYNVTARFTGEECVSDATSVTIDPQPNTPDAPVVVSTTQPTCELATGSFTVSTTQGVEYSINGSDYQTNGTFSGLAADTYNVTARFTGEECVSDATSVTIDPQPNTPDAPVVASTTQPTCDLATGSFTVSTTQGVEYSINGTDYQTNGTFSGLAADTYNVTARFTGEECVSDATSVTIDPQPNTPDAPVVVSTTQPTCDLATGSFTVSITQGVEYSINGTDYQTNGTFSGLAADTYNVTARFTGEECVSDATSVTINEQPETPATPTITATDADCENPGSITVTNYDNSLSYTLLDSQGNPTAEKISESGVFELLSAGEYSVNSANNDCNATSSVTTVEGSDKTPTTPIVTTTDANCTSATGSITITNYDSTLTYTLVDNEGDDTAYTQSEGTFEDVVPGTYTVRVNNDDCNAISAAASIEDSEQTPTTPIITATDASCTSATGSITITNYDSTLTYTLVDNEGDDTAYTQSEGTFEDVVPGSYTATASNNDCISEESNSAQIAEQPMGPTANDDTANSNEDTSVTINVLANDNNPEDSDLTIVSFTQTSDGIITQTDDNTFEYTPSENFNGEDLFTYTITNGSCDNSTATVTITIGGVNDAPVAVDDSANTDEDTAVEIAVLNNDSDPDNDPLSVTETTTPENGTVVINENGTITYTPNENYNGTDSFEYTITDGNDGFDSATVTITIGGVNDAPVAVDDSANTDEDTAVEIAVLNNDSDPDNDPLSVTETTTPENGTVVINENGTITYTPNENYNGTDSFEYTITDGNDGFDSATVTITIGGVNDAPVAVDDSANTDEDTAVEIAVLNNDSDPDNDPLSVTETTTPENGTVVINENGTITYTPNENYNGTDSFEYTITDGNDGFDSATVTITIGGVNDAPIAVDDSANTDEDTAVEIAVLNNDSDPDGDDLIVVSTTSPNNGIVTINENGTITYSPNDNFNGQDTFDYTIEDEEGLQDTATVTVTVNPVNDAPIALDDTATTDQDTPVIVSVLENDSDIDGGELVVTETTTPGNGEVTINTDGTVTYTPNDSFTGVDTFEYTISDGNGGTDTALVTITVNDTEGPEIACPGNMDLNNDPGICGAVVNFTIPEFTDNAEGAEIVQTAGPVPGDVFPVGTTTVEFTATDASGNSTICSFDVTVIDTEAPVLEEMDDLTTNNDNGICGAVVNFNTVAATDNCEIDSIVITEGFESGSEFPVGTTTVTYTVTDINGNVSTESFTVTVVDNEAPEISCPSNITVDTETGVSYATVDFTNATATDNCSVSVEQTGGPVSGSQFEIGTTTVTFTATDAAGNTSECSFTVTVEDNEDPTISCPSDIDLTNDAGVCGAAVEFTIPEFSDNSGFATIEQTAGLESGDVFPVGTTTVSYTVTDEAGNSVNCSFDVTVIDNEAPVLEEMDDLTTNNDNGICGAVVNFNTVAATDNCEIDSIVITEGFESGSEFPVGTTTVTYTVTDINGNVSTESFTVTVVDNEAPEISCPSNITVDTETGVSYATVDFTNATATDNCSVSVEQTGGPVSGSQFEIGTTTVTFTATDAAGNTSECSFTVTVEDNEDPTISCPSDIDLTNDAGVCGAAVEFTIPEFSDNSGFATIEQTAGLESGDVFPVGTTTVSYTVTDEAGNSANCSFDVTVIDTEAPVLEEMDDLTTNNDNGICGAVVNFNTVAATDNCEIDSIVITEGFESGSEFPVGTTTVTYTVTDINGNVSTESFTVTIVDNEAPEISCPSNMTVDTETGVSYATVDFTNATATDNCSVSVEQTGGPVSGSQFEIGTTTVTFTATDAAGNTSECSFTVTVEDNEDPTISCPSDISQNVDAGICGAAVTFETPAGFDNSGDVSVEQTAGLESGDVFPVGATTVTFTATDAAGNSVNCSFIVTVADDEAPVIEDMDNITLNTEEGMCGAVADFNTPGATDNCEVESVLLTEGLEPGTIFPVGTTEITYTATDNNGNIATTSFTVTVNDNEAPVIECPDNVTVNVENGVTSVVVNYEAVTTTDNCEGTTVEMTSGIASGEEFSVGNTEVTFTVTDASGNSTTCSFTVTVDEDPAPAPPPAPEAPEVNVTQATCAVPTGTIAVAAQEGLSYSIDGENYQTEGIFTALAPGTYDIVAQDEFGQLSEFTTVTIEDPVAQEIELANNGVIDLCTEDSTFDLFELFTGDFDDTGVWVDVNNTGALDNGFVDPSLLAVGSYSFEYQIDGNCPSTTTVSVLINDDCIVLDCSVEDLKDSISKAVTPNNDDINDFFEVDLDTECGFTYDLKIFNRWGAKVFDAKNYQNNWDGYSDSSFTSSNQLPSGTYFYVLEIRNSDFEPIQGYIYLGTK</sequence>
<feature type="domain" description="HYR" evidence="4">
    <location>
        <begin position="1828"/>
        <end position="1911"/>
    </location>
</feature>
<dbReference type="NCBIfam" id="TIGR01965">
    <property type="entry name" value="VCBS_repeat"/>
    <property type="match status" value="3"/>
</dbReference>
<keyword evidence="3" id="KW-0732">Signal</keyword>
<feature type="domain" description="HYR" evidence="4">
    <location>
        <begin position="1747"/>
        <end position="1827"/>
    </location>
</feature>
<dbReference type="NCBIfam" id="NF012211">
    <property type="entry name" value="tand_rpt_95"/>
    <property type="match status" value="6"/>
</dbReference>
<dbReference type="InterPro" id="IPR010221">
    <property type="entry name" value="VCBS_dom"/>
</dbReference>
<dbReference type="Gene3D" id="2.60.40.2810">
    <property type="match status" value="5"/>
</dbReference>
<protein>
    <recommendedName>
        <fullName evidence="4">HYR domain-containing protein</fullName>
    </recommendedName>
</protein>
<dbReference type="InterPro" id="IPR003410">
    <property type="entry name" value="HYR_dom"/>
</dbReference>
<feature type="domain" description="HYR" evidence="4">
    <location>
        <begin position="2237"/>
        <end position="2317"/>
    </location>
</feature>
<feature type="domain" description="HYR" evidence="4">
    <location>
        <begin position="2073"/>
        <end position="2156"/>
    </location>
</feature>
<dbReference type="InterPro" id="IPR013783">
    <property type="entry name" value="Ig-like_fold"/>
</dbReference>
<feature type="region of interest" description="Disordered" evidence="2">
    <location>
        <begin position="1145"/>
        <end position="1166"/>
    </location>
</feature>
<dbReference type="PROSITE" id="PS50825">
    <property type="entry name" value="HYR"/>
    <property type="match status" value="9"/>
</dbReference>
<dbReference type="InterPro" id="IPR026341">
    <property type="entry name" value="T9SS_type_B"/>
</dbReference>
<accession>A0ABQ1WNS2</accession>
<feature type="region of interest" description="Disordered" evidence="2">
    <location>
        <begin position="1238"/>
        <end position="1259"/>
    </location>
</feature>
<comment type="caution">
    <text evidence="5">The sequence shown here is derived from an EMBL/GenBank/DDBJ whole genome shotgun (WGS) entry which is preliminary data.</text>
</comment>
<feature type="domain" description="HYR" evidence="4">
    <location>
        <begin position="1583"/>
        <end position="1666"/>
    </location>
</feature>
<feature type="domain" description="HYR" evidence="4">
    <location>
        <begin position="1992"/>
        <end position="2072"/>
    </location>
</feature>
<keyword evidence="6" id="KW-1185">Reference proteome</keyword>
<dbReference type="Pfam" id="PF02494">
    <property type="entry name" value="HYR"/>
    <property type="match status" value="12"/>
</dbReference>
<dbReference type="PANTHER" id="PTHR24273">
    <property type="entry name" value="FI04643P-RELATED"/>
    <property type="match status" value="1"/>
</dbReference>
<feature type="compositionally biased region" description="Low complexity" evidence="2">
    <location>
        <begin position="1238"/>
        <end position="1250"/>
    </location>
</feature>
<keyword evidence="1" id="KW-0677">Repeat</keyword>
<dbReference type="Proteomes" id="UP000605733">
    <property type="component" value="Unassembled WGS sequence"/>
</dbReference>
<evidence type="ECO:0000256" key="3">
    <source>
        <dbReference type="SAM" id="SignalP"/>
    </source>
</evidence>
<feature type="chain" id="PRO_5047320859" description="HYR domain-containing protein" evidence="3">
    <location>
        <begin position="26"/>
        <end position="2838"/>
    </location>
</feature>
<proteinExistence type="predicted"/>
<dbReference type="Pfam" id="PF17963">
    <property type="entry name" value="Big_9"/>
    <property type="match status" value="6"/>
</dbReference>
<evidence type="ECO:0000259" key="4">
    <source>
        <dbReference type="PROSITE" id="PS50825"/>
    </source>
</evidence>
<feature type="region of interest" description="Disordered" evidence="2">
    <location>
        <begin position="1018"/>
        <end position="1041"/>
    </location>
</feature>
<gene>
    <name evidence="5" type="ORF">GCM10011532_23710</name>
</gene>
<feature type="signal peptide" evidence="3">
    <location>
        <begin position="1"/>
        <end position="25"/>
    </location>
</feature>